<dbReference type="EMBL" id="ML145295">
    <property type="protein sequence ID" value="TBU51670.1"/>
    <property type="molecule type" value="Genomic_DNA"/>
</dbReference>
<protein>
    <submittedName>
        <fullName evidence="1">Uncharacterized protein</fullName>
    </submittedName>
</protein>
<dbReference type="AlphaFoldDB" id="A0A4Q9PAF2"/>
<keyword evidence="2" id="KW-1185">Reference proteome</keyword>
<proteinExistence type="predicted"/>
<organism evidence="1 2">
    <name type="scientific">Dichomitus squalens</name>
    <dbReference type="NCBI Taxonomy" id="114155"/>
    <lineage>
        <taxon>Eukaryota</taxon>
        <taxon>Fungi</taxon>
        <taxon>Dikarya</taxon>
        <taxon>Basidiomycota</taxon>
        <taxon>Agaricomycotina</taxon>
        <taxon>Agaricomycetes</taxon>
        <taxon>Polyporales</taxon>
        <taxon>Polyporaceae</taxon>
        <taxon>Dichomitus</taxon>
    </lineage>
</organism>
<sequence>MKACHMREVISRCRSRNVLAISPIGGRPPTEWSCALVIGTLACFRQREFSCPLWNEIGIDRPHHGYHLYCI</sequence>
<name>A0A4Q9PAF2_9APHY</name>
<reference evidence="1 2" key="1">
    <citation type="submission" date="2019-01" db="EMBL/GenBank/DDBJ databases">
        <title>Draft genome sequences of three monokaryotic isolates of the white-rot basidiomycete fungus Dichomitus squalens.</title>
        <authorList>
            <consortium name="DOE Joint Genome Institute"/>
            <person name="Lopez S.C."/>
            <person name="Andreopoulos B."/>
            <person name="Pangilinan J."/>
            <person name="Lipzen A."/>
            <person name="Riley R."/>
            <person name="Ahrendt S."/>
            <person name="Ng V."/>
            <person name="Barry K."/>
            <person name="Daum C."/>
            <person name="Grigoriev I.V."/>
            <person name="Hilden K.S."/>
            <person name="Makela M.R."/>
            <person name="de Vries R.P."/>
        </authorList>
    </citation>
    <scope>NUCLEOTIDE SEQUENCE [LARGE SCALE GENOMIC DNA]</scope>
    <source>
        <strain evidence="1 2">CBS 464.89</strain>
    </source>
</reference>
<gene>
    <name evidence="1" type="ORF">BD310DRAFT_941827</name>
</gene>
<evidence type="ECO:0000313" key="1">
    <source>
        <dbReference type="EMBL" id="TBU51670.1"/>
    </source>
</evidence>
<dbReference type="Proteomes" id="UP000292082">
    <property type="component" value="Unassembled WGS sequence"/>
</dbReference>
<accession>A0A4Q9PAF2</accession>
<evidence type="ECO:0000313" key="2">
    <source>
        <dbReference type="Proteomes" id="UP000292082"/>
    </source>
</evidence>